<keyword evidence="5" id="KW-1185">Reference proteome</keyword>
<accession>A0AAV5L0H1</accession>
<protein>
    <recommendedName>
        <fullName evidence="3">Trichome birefringence-like N-terminal domain-containing protein</fullName>
    </recommendedName>
</protein>
<evidence type="ECO:0000313" key="4">
    <source>
        <dbReference type="EMBL" id="GKV30603.1"/>
    </source>
</evidence>
<sequence length="328" mass="36387">MTDSKSPSAAMKHHSPTEAEAKAISSLHTTRRTMVFAYGVTFAFVACTAFLVLNPSSNSSPWIKNFLESCSSSSRFSFLFSSFVSNSSQTNGNSLPFTQPPAVPFRVFWKSSGFCDKNGSFSSDGEGGASEDGRVFNQTGTSLFIRLFLSIKNLIAHKKCSVIQFSRSPLKNESWDGNITRDPGGSQSFSDNAGDYQFVLEGEDGKESKDALDLEMNVTGEGVLDKGRETSDVTLESNEMDGFRRSDDIFSKHRKGDLMDIGLTSHCNIFDGKWVWDDSYPTYAAGSCPHVDEPFSCYLNGRPDRAYEKYRWQPHDCNIPRQLAQFVT</sequence>
<gene>
    <name evidence="4" type="ORF">SLEP1_g39397</name>
</gene>
<dbReference type="AlphaFoldDB" id="A0AAV5L0H1"/>
<dbReference type="EMBL" id="BPVZ01000087">
    <property type="protein sequence ID" value="GKV30603.1"/>
    <property type="molecule type" value="Genomic_DNA"/>
</dbReference>
<dbReference type="Pfam" id="PF14416">
    <property type="entry name" value="PMR5N"/>
    <property type="match status" value="1"/>
</dbReference>
<proteinExistence type="predicted"/>
<dbReference type="PANTHER" id="PTHR32285">
    <property type="entry name" value="PROTEIN TRICHOME BIREFRINGENCE-LIKE 9-RELATED"/>
    <property type="match status" value="1"/>
</dbReference>
<keyword evidence="2" id="KW-0472">Membrane</keyword>
<dbReference type="PANTHER" id="PTHR32285:SF242">
    <property type="entry name" value="PMR5_CAS1P GDSL_SGNH-LIKE ACYL-ESTERASE FAMILY PROTEIN"/>
    <property type="match status" value="1"/>
</dbReference>
<keyword evidence="2" id="KW-0812">Transmembrane</keyword>
<evidence type="ECO:0000256" key="1">
    <source>
        <dbReference type="SAM" id="MobiDB-lite"/>
    </source>
</evidence>
<feature type="region of interest" description="Disordered" evidence="1">
    <location>
        <begin position="1"/>
        <end position="23"/>
    </location>
</feature>
<name>A0AAV5L0H1_9ROSI</name>
<keyword evidence="2" id="KW-1133">Transmembrane helix</keyword>
<evidence type="ECO:0000259" key="3">
    <source>
        <dbReference type="Pfam" id="PF14416"/>
    </source>
</evidence>
<evidence type="ECO:0000313" key="5">
    <source>
        <dbReference type="Proteomes" id="UP001054252"/>
    </source>
</evidence>
<organism evidence="4 5">
    <name type="scientific">Rubroshorea leprosula</name>
    <dbReference type="NCBI Taxonomy" id="152421"/>
    <lineage>
        <taxon>Eukaryota</taxon>
        <taxon>Viridiplantae</taxon>
        <taxon>Streptophyta</taxon>
        <taxon>Embryophyta</taxon>
        <taxon>Tracheophyta</taxon>
        <taxon>Spermatophyta</taxon>
        <taxon>Magnoliopsida</taxon>
        <taxon>eudicotyledons</taxon>
        <taxon>Gunneridae</taxon>
        <taxon>Pentapetalae</taxon>
        <taxon>rosids</taxon>
        <taxon>malvids</taxon>
        <taxon>Malvales</taxon>
        <taxon>Dipterocarpaceae</taxon>
        <taxon>Rubroshorea</taxon>
    </lineage>
</organism>
<reference evidence="4 5" key="1">
    <citation type="journal article" date="2021" name="Commun. Biol.">
        <title>The genome of Shorea leprosula (Dipterocarpaceae) highlights the ecological relevance of drought in aseasonal tropical rainforests.</title>
        <authorList>
            <person name="Ng K.K.S."/>
            <person name="Kobayashi M.J."/>
            <person name="Fawcett J.A."/>
            <person name="Hatakeyama M."/>
            <person name="Paape T."/>
            <person name="Ng C.H."/>
            <person name="Ang C.C."/>
            <person name="Tnah L.H."/>
            <person name="Lee C.T."/>
            <person name="Nishiyama T."/>
            <person name="Sese J."/>
            <person name="O'Brien M.J."/>
            <person name="Copetti D."/>
            <person name="Mohd Noor M.I."/>
            <person name="Ong R.C."/>
            <person name="Putra M."/>
            <person name="Sireger I.Z."/>
            <person name="Indrioko S."/>
            <person name="Kosugi Y."/>
            <person name="Izuno A."/>
            <person name="Isagi Y."/>
            <person name="Lee S.L."/>
            <person name="Shimizu K.K."/>
        </authorList>
    </citation>
    <scope>NUCLEOTIDE SEQUENCE [LARGE SCALE GENOMIC DNA]</scope>
    <source>
        <strain evidence="4">214</strain>
    </source>
</reference>
<feature type="transmembrane region" description="Helical" evidence="2">
    <location>
        <begin position="35"/>
        <end position="53"/>
    </location>
</feature>
<dbReference type="GO" id="GO:0016413">
    <property type="term" value="F:O-acetyltransferase activity"/>
    <property type="evidence" value="ECO:0007669"/>
    <property type="project" value="InterPro"/>
</dbReference>
<feature type="domain" description="Trichome birefringence-like N-terminal" evidence="3">
    <location>
        <begin position="266"/>
        <end position="318"/>
    </location>
</feature>
<evidence type="ECO:0000256" key="2">
    <source>
        <dbReference type="SAM" id="Phobius"/>
    </source>
</evidence>
<dbReference type="Proteomes" id="UP001054252">
    <property type="component" value="Unassembled WGS sequence"/>
</dbReference>
<comment type="caution">
    <text evidence="4">The sequence shown here is derived from an EMBL/GenBank/DDBJ whole genome shotgun (WGS) entry which is preliminary data.</text>
</comment>
<dbReference type="InterPro" id="IPR029962">
    <property type="entry name" value="TBL"/>
</dbReference>
<dbReference type="InterPro" id="IPR025846">
    <property type="entry name" value="TBL_N"/>
</dbReference>
<dbReference type="GO" id="GO:0005794">
    <property type="term" value="C:Golgi apparatus"/>
    <property type="evidence" value="ECO:0007669"/>
    <property type="project" value="TreeGrafter"/>
</dbReference>